<dbReference type="EMBL" id="DAARRY010000087">
    <property type="protein sequence ID" value="HAE3694899.1"/>
    <property type="molecule type" value="Genomic_DNA"/>
</dbReference>
<reference evidence="2" key="1">
    <citation type="journal article" date="2018" name="Genome Biol.">
        <title>SKESA: strategic k-mer extension for scrupulous assemblies.</title>
        <authorList>
            <person name="Souvorov A."/>
            <person name="Agarwala R."/>
            <person name="Lipman D.J."/>
        </authorList>
    </citation>
    <scope>NUCLEOTIDE SEQUENCE</scope>
    <source>
        <strain evidence="2">Salmonella enterica</strain>
    </source>
</reference>
<feature type="non-terminal residue" evidence="2">
    <location>
        <position position="1"/>
    </location>
</feature>
<name>A0A730HFK1_SALTM</name>
<proteinExistence type="predicted"/>
<comment type="caution">
    <text evidence="2">The sequence shown here is derived from an EMBL/GenBank/DDBJ whole genome shotgun (WGS) entry which is preliminary data.</text>
</comment>
<dbReference type="AlphaFoldDB" id="A0A730HFK1"/>
<protein>
    <submittedName>
        <fullName evidence="2">Transcriptional regulator</fullName>
    </submittedName>
</protein>
<gene>
    <name evidence="2" type="ORF">G4A01_004789</name>
</gene>
<organism evidence="2">
    <name type="scientific">Salmonella typhimurium</name>
    <dbReference type="NCBI Taxonomy" id="90371"/>
    <lineage>
        <taxon>Bacteria</taxon>
        <taxon>Pseudomonadati</taxon>
        <taxon>Pseudomonadota</taxon>
        <taxon>Gammaproteobacteria</taxon>
        <taxon>Enterobacterales</taxon>
        <taxon>Enterobacteriaceae</taxon>
        <taxon>Salmonella</taxon>
    </lineage>
</organism>
<evidence type="ECO:0000313" key="2">
    <source>
        <dbReference type="EMBL" id="HAE3694899.1"/>
    </source>
</evidence>
<accession>A0A730HFK1</accession>
<sequence>SNKREPRKPLHPMTTTDNSGT</sequence>
<feature type="compositionally biased region" description="Basic residues" evidence="1">
    <location>
        <begin position="1"/>
        <end position="10"/>
    </location>
</feature>
<reference evidence="2" key="2">
    <citation type="submission" date="2018-07" db="EMBL/GenBank/DDBJ databases">
        <authorList>
            <consortium name="NCBI Pathogen Detection Project"/>
        </authorList>
    </citation>
    <scope>NUCLEOTIDE SEQUENCE</scope>
    <source>
        <strain evidence="2">Salmonella enterica</strain>
    </source>
</reference>
<feature type="region of interest" description="Disordered" evidence="1">
    <location>
        <begin position="1"/>
        <end position="21"/>
    </location>
</feature>
<evidence type="ECO:0000256" key="1">
    <source>
        <dbReference type="SAM" id="MobiDB-lite"/>
    </source>
</evidence>